<reference evidence="8" key="1">
    <citation type="journal article" date="2015" name="J. Biotechnol.">
        <title>The structure of the Cyberlindnera jadinii genome and its relation to Candida utilis analyzed by the occurrence of single nucleotide polymorphisms.</title>
        <authorList>
            <person name="Rupp O."/>
            <person name="Brinkrolf K."/>
            <person name="Buerth C."/>
            <person name="Kunigo M."/>
            <person name="Schneider J."/>
            <person name="Jaenicke S."/>
            <person name="Goesmann A."/>
            <person name="Puehler A."/>
            <person name="Jaeger K.-E."/>
            <person name="Ernst J.F."/>
        </authorList>
    </citation>
    <scope>NUCLEOTIDE SEQUENCE [LARGE SCALE GENOMIC DNA]</scope>
    <source>
        <strain evidence="8">ATCC 18201 / CBS 1600 / BCRC 20928 / JCM 3617 / NBRC 0987 / NRRL Y-1542</strain>
    </source>
</reference>
<evidence type="ECO:0000256" key="1">
    <source>
        <dbReference type="ARBA" id="ARBA00004141"/>
    </source>
</evidence>
<dbReference type="SMART" id="SM00679">
    <property type="entry name" value="CTNS"/>
    <property type="match status" value="2"/>
</dbReference>
<feature type="transmembrane region" description="Helical" evidence="6">
    <location>
        <begin position="64"/>
        <end position="85"/>
    </location>
</feature>
<keyword evidence="4 6" id="KW-0472">Membrane</keyword>
<evidence type="ECO:0000313" key="7">
    <source>
        <dbReference type="EMBL" id="CEP21426.1"/>
    </source>
</evidence>
<feature type="compositionally biased region" description="Basic and acidic residues" evidence="5">
    <location>
        <begin position="261"/>
        <end position="278"/>
    </location>
</feature>
<dbReference type="EMBL" id="CDQK01000002">
    <property type="protein sequence ID" value="CEP21426.1"/>
    <property type="molecule type" value="Genomic_DNA"/>
</dbReference>
<feature type="region of interest" description="Disordered" evidence="5">
    <location>
        <begin position="224"/>
        <end position="278"/>
    </location>
</feature>
<dbReference type="PANTHER" id="PTHR16201:SF37">
    <property type="entry name" value="PQ-LOOP REPEAT-CONTAINING PROTEIN"/>
    <property type="match status" value="1"/>
</dbReference>
<proteinExistence type="predicted"/>
<dbReference type="AlphaFoldDB" id="A0A0H5C195"/>
<feature type="transmembrane region" description="Helical" evidence="6">
    <location>
        <begin position="6"/>
        <end position="28"/>
    </location>
</feature>
<dbReference type="FunFam" id="1.20.1280.290:FF:000024">
    <property type="entry name" value="Putative membrane protein"/>
    <property type="match status" value="1"/>
</dbReference>
<keyword evidence="3 6" id="KW-1133">Transmembrane helix</keyword>
<evidence type="ECO:0008006" key="9">
    <source>
        <dbReference type="Google" id="ProtNLM"/>
    </source>
</evidence>
<keyword evidence="2 6" id="KW-0812">Transmembrane</keyword>
<evidence type="ECO:0000256" key="2">
    <source>
        <dbReference type="ARBA" id="ARBA00022692"/>
    </source>
</evidence>
<feature type="transmembrane region" description="Helical" evidence="6">
    <location>
        <begin position="40"/>
        <end position="58"/>
    </location>
</feature>
<sequence length="278" mass="31243">MISEKASTVLGTIGTVCWCIQLIPQIWYNWKRKDCTGFPPMMMFLWALCGVPFAIYFISTRANVAVQVQPVLFFFFCTTAWTQTLYYPPVQVPRKKILVYVGTFIAVSAGVAGGFIPWLRRLYDDGTSWPTLIFGILASILLALGLVPPYFELAKRKGRVVGIHFLFLFVDMCGAFFSMLSVVVGNMDIMGIVLYCVCVAMEVGIFLSQFIWLCRFRWFGHGEEDEPEDEENSVELGPMAKQLNGKDDHSISANSIPESVEDVKEHGSSSKDHDEVKS</sequence>
<dbReference type="GO" id="GO:0016020">
    <property type="term" value="C:membrane"/>
    <property type="evidence" value="ECO:0007669"/>
    <property type="project" value="UniProtKB-SubCell"/>
</dbReference>
<feature type="transmembrane region" description="Helical" evidence="6">
    <location>
        <begin position="131"/>
        <end position="151"/>
    </location>
</feature>
<dbReference type="Gene3D" id="1.20.1280.290">
    <property type="match status" value="1"/>
</dbReference>
<accession>A0A0H5C195</accession>
<dbReference type="Pfam" id="PF04193">
    <property type="entry name" value="PQ-loop"/>
    <property type="match status" value="1"/>
</dbReference>
<dbReference type="InterPro" id="IPR006603">
    <property type="entry name" value="PQ-loop_rpt"/>
</dbReference>
<dbReference type="Proteomes" id="UP000038830">
    <property type="component" value="Unassembled WGS sequence"/>
</dbReference>
<feature type="compositionally biased region" description="Acidic residues" evidence="5">
    <location>
        <begin position="224"/>
        <end position="233"/>
    </location>
</feature>
<feature type="transmembrane region" description="Helical" evidence="6">
    <location>
        <begin position="189"/>
        <end position="213"/>
    </location>
</feature>
<feature type="transmembrane region" description="Helical" evidence="6">
    <location>
        <begin position="163"/>
        <end position="183"/>
    </location>
</feature>
<evidence type="ECO:0000256" key="6">
    <source>
        <dbReference type="SAM" id="Phobius"/>
    </source>
</evidence>
<evidence type="ECO:0000256" key="4">
    <source>
        <dbReference type="ARBA" id="ARBA00023136"/>
    </source>
</evidence>
<dbReference type="InterPro" id="IPR051415">
    <property type="entry name" value="LAAT-1"/>
</dbReference>
<organism evidence="7 8">
    <name type="scientific">Cyberlindnera jadinii (strain ATCC 18201 / CBS 1600 / BCRC 20928 / JCM 3617 / NBRC 0987 / NRRL Y-1542)</name>
    <name type="common">Torula yeast</name>
    <name type="synonym">Candida utilis</name>
    <dbReference type="NCBI Taxonomy" id="983966"/>
    <lineage>
        <taxon>Eukaryota</taxon>
        <taxon>Fungi</taxon>
        <taxon>Dikarya</taxon>
        <taxon>Ascomycota</taxon>
        <taxon>Saccharomycotina</taxon>
        <taxon>Saccharomycetes</taxon>
        <taxon>Phaffomycetales</taxon>
        <taxon>Phaffomycetaceae</taxon>
        <taxon>Cyberlindnera</taxon>
    </lineage>
</organism>
<evidence type="ECO:0000313" key="8">
    <source>
        <dbReference type="Proteomes" id="UP000038830"/>
    </source>
</evidence>
<dbReference type="PANTHER" id="PTHR16201">
    <property type="entry name" value="SEVEN TRANSMEMBRANE PROTEIN 1-RELATED"/>
    <property type="match status" value="1"/>
</dbReference>
<evidence type="ECO:0000256" key="3">
    <source>
        <dbReference type="ARBA" id="ARBA00022989"/>
    </source>
</evidence>
<feature type="transmembrane region" description="Helical" evidence="6">
    <location>
        <begin position="97"/>
        <end position="119"/>
    </location>
</feature>
<comment type="subcellular location">
    <subcellularLocation>
        <location evidence="1">Membrane</location>
        <topology evidence="1">Multi-pass membrane protein</topology>
    </subcellularLocation>
</comment>
<gene>
    <name evidence="7" type="ORF">BN1211_1515</name>
</gene>
<protein>
    <recommendedName>
        <fullName evidence="9">PQ-loop-domain-containing protein</fullName>
    </recommendedName>
</protein>
<evidence type="ECO:0000256" key="5">
    <source>
        <dbReference type="SAM" id="MobiDB-lite"/>
    </source>
</evidence>
<name>A0A0H5C195_CYBJN</name>